<dbReference type="GeneID" id="107065939"/>
<evidence type="ECO:0000313" key="4">
    <source>
        <dbReference type="Proteomes" id="UP000694924"/>
    </source>
</evidence>
<feature type="region of interest" description="Disordered" evidence="1">
    <location>
        <begin position="1"/>
        <end position="104"/>
    </location>
</feature>
<dbReference type="InterPro" id="IPR016024">
    <property type="entry name" value="ARM-type_fold"/>
</dbReference>
<feature type="compositionally biased region" description="Polar residues" evidence="1">
    <location>
        <begin position="225"/>
        <end position="244"/>
    </location>
</feature>
<feature type="compositionally biased region" description="Polar residues" evidence="1">
    <location>
        <begin position="274"/>
        <end position="284"/>
    </location>
</feature>
<feature type="region of interest" description="Disordered" evidence="1">
    <location>
        <begin position="128"/>
        <end position="496"/>
    </location>
</feature>
<feature type="compositionally biased region" description="Polar residues" evidence="1">
    <location>
        <begin position="145"/>
        <end position="162"/>
    </location>
</feature>
<feature type="domain" description="URB1 C-terminal" evidence="3">
    <location>
        <begin position="2009"/>
        <end position="2203"/>
    </location>
</feature>
<evidence type="ECO:0000259" key="3">
    <source>
        <dbReference type="Pfam" id="PF16201"/>
    </source>
</evidence>
<feature type="compositionally biased region" description="Basic and acidic residues" evidence="1">
    <location>
        <begin position="443"/>
        <end position="455"/>
    </location>
</feature>
<feature type="compositionally biased region" description="Basic and acidic residues" evidence="1">
    <location>
        <begin position="285"/>
        <end position="296"/>
    </location>
</feature>
<feature type="compositionally biased region" description="Polar residues" evidence="1">
    <location>
        <begin position="348"/>
        <end position="363"/>
    </location>
</feature>
<dbReference type="Pfam" id="PF11707">
    <property type="entry name" value="Npa1"/>
    <property type="match status" value="1"/>
</dbReference>
<dbReference type="Pfam" id="PF16201">
    <property type="entry name" value="NopRA1"/>
    <property type="match status" value="1"/>
</dbReference>
<proteinExistence type="predicted"/>
<dbReference type="PANTHER" id="PTHR13500">
    <property type="entry name" value="NUCLEOLAR PRERIBOSOMAL-ASSOCIATED PROTEIN 1"/>
    <property type="match status" value="1"/>
</dbReference>
<keyword evidence="4" id="KW-1185">Reference proteome</keyword>
<dbReference type="InterPro" id="IPR021714">
    <property type="entry name" value="URB1_N"/>
</dbReference>
<gene>
    <name evidence="5" type="primary">LOC107065939</name>
</gene>
<dbReference type="SUPFAM" id="SSF48371">
    <property type="entry name" value="ARM repeat"/>
    <property type="match status" value="1"/>
</dbReference>
<dbReference type="InterPro" id="IPR032436">
    <property type="entry name" value="URB1_C"/>
</dbReference>
<feature type="domain" description="URB1 N-terminal" evidence="2">
    <location>
        <begin position="549"/>
        <end position="866"/>
    </location>
</feature>
<sequence length="2353" mass="269599">MSPVIDNEITETMSYSSERKKRKKHSITSNNNITLENDELNNSIETDQNHDKNCVKEHKKKRSKLSLTHSNDITTESDCNTTLIETEGNQGESPSKEHKKKRGKLSLTLSNGITTESDCNTTLIETVGNQAESPRKEHKKKRRSLTTTFSNDKTVENDNNITLIEAEKNQDESPVNERKKKRSKLSLTPMNGITLENDNNVTSIETKGNQNESPVKEHKRKRSKLSLTPINGITPESDNNTTSIETERNQNESPVKEHKKKRSKLSLTPMDGITTESDYNTTSIETERNQNESPVKEHKKKRSKLSLTPMNGITTESDNNTTFIEAETNQNESPVKKHKKKRSKLSLTPMNGITTESDNNTTLIEAETNQDESISQSKKKRRKLSITPNDITVENDNNVSPIETEENQDKSPVKEPKKKRSKLSITPTNDITKENDNNTTLIDTKENQDKSPVKEPKKKRSKLSITSTNDVTIENDNNTSIEDEEEEDENSEKKSGKINVKGLSGKYFRKAFVSPHGFDELKTFVTVCTENKKKDLASEYLSAGGNILEVLRLLDSSDKKNTTKASVVFSAINILIMKILADFPQYLSSAEEACRHFINSHMSSVHSMLSAQSSAKQRKVVLKLLTAIVSLGGALPRELIAHLPVQPKAIEMLVQHAKPSDSQNVRTCYIHFILSFLIEGNVAVIRSLIDKREVLTSIFPGLIYDKQEIINLLLVSLKKYILENPGISKTLKLYVFSTPVVQSLISLYNWKGPTNWSRGKSSKTAITNVPADQKELVTDILHDFLITLLTSHRHGIIFHDRTIGTSREKHNQLINTVLESLERPWEYAKPSDLIVKIMACCPSLIRSQLLYLESYLEPRLSKKWITVMTFIKQIIETVDMDVCIKTCSPELNTVQLTNAIGSLCVSPFLIKTVIIPSLNHSSIIIRHEAIELLFCMINQMKKYLLAAKFYNKNDLEVKSSVTDYIVKTVPNLNIILKVWTDAFVINKDTNNLSEDNSLSEPSKQNHFSTILNVLHTYNDICPELLNTTLDVEPNLLFSGLNDLYDIDDEELIILRIKAIQFLLVLNSSEFTPSKTAFAEIFEFLSFLLNENSSVICSYAKTTTKTLLNITGLFDECHEQLDIWINGLCNVNNSEEKTELVNWLIKIIKNTIKHMDKYVNMISTAKEVANDGIANDNELSNTINESHSIEDRKNIEQLYMQSDTSILPILCCAINKLKGNSTFAITQYMSYVLVHTLHYQVNPGPLISLITDIQDLEGGKYLLSWCSDNNPTSLPKIFSSMNTMHKLSKALLKDSTIKLNELFTGDIKLTFNYDNEEIIINHALSTYEIMILLKMTIFYLTHDIRKNDFNQMKFNNYKRMIMCLLNIANTIQDEDSSMFVKSFVKTIFSHPIILQYFFFHQDDNTIEIAITNLILDICQIVMNVYNLTITDLLTPYKNKAIIQIEKIANEKTHQYNSMYKTIITLLEQLQFTAQDIVHLFMVLTKLAKIKFMLKDTSNLSMCGYIFPKLLQLLCNENIRCVQSEVSKLDIQFVKKAFTCMIFLKQQNISDVNLWETALQEYLQHFPHNIAAINTNTFKSILKQSVDNKNAKLISFLLNKNMKLLSTFIKYVLELENMKEHTYLLSVIENNLKYTWKEDLIKKLSDSYKDEILHYILHPAESKNWIEENVNVICYIIDKTFDLEKCNEVCNTILQIGDQLEMVHTCYIHILKSLYYKYAQLEENRNIQIIMNLVQILVHIITLTLKKESKNIDKVILLCEKLNDTINYLKEKKNDFIFEDLSMSHSWPQFTRFSLKIGFTLTKDNKTYLPIIKTLGTLCDVICKNDSNNEYAKTIFEMTTSHSEFVNTMLMTSSTVKRDVVQLLWILIQKNKSLMKSSHIPLYLSAYGATLSETDQLILLILQYYERNKIKIHEYRPYLWGNAAAIHYSVKGDVSTAIWRQPSTYEVLGLFEQEIVENTIKYYPVNRSLESSELYNAGDIYDPAFYLPLLCYLLSDNNIVACYKITQSGALALILIACSSNHSEIRMAAYTAIARYYFHLESSSFKEKVLWMRLVDSLRNGILTTKNNLQDMHIISLVSTFLARTSIVATQPLHPLYLPLHNFLMVKPALDLNTVPELLQLFHSSDVNHKEHRHWILETIRDGIKTEKDVEVACKCMLYKMLLDFFTCLLSDTKTKKLILEVIESSTKIPKSCLLLIRGYGLLCWLTETVLRLKHCDAQWVTLIINIVSNILKTLLGVKKEYDFYKILLLKILLSLQKHLTLGISISSFEQYLNLLQTLLASNDLKNVISKEDMESIVDFSKNLIGKIDECENMLNHGCKFVNKAEHSNMNENELEKTRKSMQALVWTWFRYGVR</sequence>
<evidence type="ECO:0000256" key="1">
    <source>
        <dbReference type="SAM" id="MobiDB-lite"/>
    </source>
</evidence>
<feature type="compositionally biased region" description="Polar residues" evidence="1">
    <location>
        <begin position="463"/>
        <end position="472"/>
    </location>
</feature>
<feature type="compositionally biased region" description="Basic and acidic residues" evidence="1">
    <location>
        <begin position="245"/>
        <end position="256"/>
    </location>
</feature>
<feature type="compositionally biased region" description="Acidic residues" evidence="1">
    <location>
        <begin position="481"/>
        <end position="490"/>
    </location>
</feature>
<feature type="compositionally biased region" description="Basic and acidic residues" evidence="1">
    <location>
        <begin position="165"/>
        <end position="177"/>
    </location>
</feature>
<accession>A0ABM1I5S5</accession>
<feature type="compositionally biased region" description="Polar residues" evidence="1">
    <location>
        <begin position="185"/>
        <end position="213"/>
    </location>
</feature>
<name>A0ABM1I5S5_POLDO</name>
<dbReference type="PANTHER" id="PTHR13500:SF0">
    <property type="entry name" value="NUCLEOLAR PRE-RIBOSOMAL-ASSOCIATED PROTEIN 1"/>
    <property type="match status" value="1"/>
</dbReference>
<feature type="compositionally biased region" description="Polar residues" evidence="1">
    <location>
        <begin position="65"/>
        <end position="93"/>
    </location>
</feature>
<organism evidence="4 5">
    <name type="scientific">Polistes dominula</name>
    <name type="common">European paper wasp</name>
    <name type="synonym">Vespa dominula</name>
    <dbReference type="NCBI Taxonomy" id="743375"/>
    <lineage>
        <taxon>Eukaryota</taxon>
        <taxon>Metazoa</taxon>
        <taxon>Ecdysozoa</taxon>
        <taxon>Arthropoda</taxon>
        <taxon>Hexapoda</taxon>
        <taxon>Insecta</taxon>
        <taxon>Pterygota</taxon>
        <taxon>Neoptera</taxon>
        <taxon>Endopterygota</taxon>
        <taxon>Hymenoptera</taxon>
        <taxon>Apocrita</taxon>
        <taxon>Aculeata</taxon>
        <taxon>Vespoidea</taxon>
        <taxon>Vespidae</taxon>
        <taxon>Polistinae</taxon>
        <taxon>Polistini</taxon>
        <taxon>Polistes</taxon>
    </lineage>
</organism>
<evidence type="ECO:0000259" key="2">
    <source>
        <dbReference type="Pfam" id="PF11707"/>
    </source>
</evidence>
<dbReference type="Proteomes" id="UP000694924">
    <property type="component" value="Unplaced"/>
</dbReference>
<feature type="compositionally biased region" description="Polar residues" evidence="1">
    <location>
        <begin position="305"/>
        <end position="333"/>
    </location>
</feature>
<feature type="compositionally biased region" description="Basic and acidic residues" evidence="1">
    <location>
        <begin position="47"/>
        <end position="56"/>
    </location>
</feature>
<reference evidence="5" key="1">
    <citation type="submission" date="2025-08" db="UniProtKB">
        <authorList>
            <consortium name="RefSeq"/>
        </authorList>
    </citation>
    <scope>IDENTIFICATION</scope>
    <source>
        <tissue evidence="5">Whole body</tissue>
    </source>
</reference>
<dbReference type="RefSeq" id="XP_015175562.1">
    <property type="nucleotide sequence ID" value="XM_015320076.1"/>
</dbReference>
<feature type="compositionally biased region" description="Polar residues" evidence="1">
    <location>
        <begin position="27"/>
        <end position="46"/>
    </location>
</feature>
<protein>
    <submittedName>
        <fullName evidence="5">Nucleolar pre-ribosomal-associated protein 1 isoform X1</fullName>
    </submittedName>
</protein>
<dbReference type="InterPro" id="IPR039844">
    <property type="entry name" value="URB1"/>
</dbReference>
<evidence type="ECO:0000313" key="5">
    <source>
        <dbReference type="RefSeq" id="XP_015175562.1"/>
    </source>
</evidence>
<feature type="compositionally biased region" description="Polar residues" evidence="1">
    <location>
        <begin position="386"/>
        <end position="401"/>
    </location>
</feature>